<evidence type="ECO:0000313" key="2">
    <source>
        <dbReference type="Proteomes" id="UP000487117"/>
    </source>
</evidence>
<protein>
    <recommendedName>
        <fullName evidence="3">Acetolactate synthase</fullName>
    </recommendedName>
</protein>
<dbReference type="Gene3D" id="3.30.70.260">
    <property type="match status" value="1"/>
</dbReference>
<evidence type="ECO:0008006" key="3">
    <source>
        <dbReference type="Google" id="ProtNLM"/>
    </source>
</evidence>
<dbReference type="EMBL" id="WNDS01000003">
    <property type="protein sequence ID" value="KAF1014690.1"/>
    <property type="molecule type" value="Genomic_DNA"/>
</dbReference>
<dbReference type="InterPro" id="IPR045865">
    <property type="entry name" value="ACT-like_dom_sf"/>
</dbReference>
<comment type="caution">
    <text evidence="1">The sequence shown here is derived from an EMBL/GenBank/DDBJ whole genome shotgun (WGS) entry which is preliminary data.</text>
</comment>
<organism evidence="1 2">
    <name type="scientific">Stenotrophomonas maltophilia</name>
    <name type="common">Pseudomonas maltophilia</name>
    <name type="synonym">Xanthomonas maltophilia</name>
    <dbReference type="NCBI Taxonomy" id="40324"/>
    <lineage>
        <taxon>Bacteria</taxon>
        <taxon>Pseudomonadati</taxon>
        <taxon>Pseudomonadota</taxon>
        <taxon>Gammaproteobacteria</taxon>
        <taxon>Lysobacterales</taxon>
        <taxon>Lysobacteraceae</taxon>
        <taxon>Stenotrophomonas</taxon>
        <taxon>Stenotrophomonas maltophilia group</taxon>
    </lineage>
</organism>
<accession>A0A7V8JLA9</accession>
<reference evidence="2" key="1">
    <citation type="journal article" date="2020" name="MBio">
        <title>Horizontal gene transfer to a defensive symbiont with a reduced genome amongst a multipartite beetle microbiome.</title>
        <authorList>
            <person name="Waterworth S.C."/>
            <person name="Florez L.V."/>
            <person name="Rees E.R."/>
            <person name="Hertweck C."/>
            <person name="Kaltenpoth M."/>
            <person name="Kwan J.C."/>
        </authorList>
    </citation>
    <scope>NUCLEOTIDE SEQUENCE [LARGE SCALE GENOMIC DNA]</scope>
</reference>
<sequence>MHYRLDLVLQPAEGALLRVIGMAERRGFAPRAINGAPVAADDGRWHLQMVVSSQRPPETLCRQIEKIYDCISVRITPVESSAPVELEGVPS</sequence>
<dbReference type="AlphaFoldDB" id="A0A7V8JLA9"/>
<dbReference type="Proteomes" id="UP000487117">
    <property type="component" value="Unassembled WGS sequence"/>
</dbReference>
<name>A0A7V8JLA9_STEMA</name>
<gene>
    <name evidence="1" type="ORF">GAK31_02177</name>
</gene>
<evidence type="ECO:0000313" key="1">
    <source>
        <dbReference type="EMBL" id="KAF1014690.1"/>
    </source>
</evidence>
<dbReference type="Pfam" id="PF13710">
    <property type="entry name" value="ACT_5"/>
    <property type="match status" value="1"/>
</dbReference>
<dbReference type="SUPFAM" id="SSF55021">
    <property type="entry name" value="ACT-like"/>
    <property type="match status" value="1"/>
</dbReference>
<proteinExistence type="predicted"/>